<keyword evidence="2" id="KW-0689">Ribosomal protein</keyword>
<protein>
    <submittedName>
        <fullName evidence="2">SSU ribosomal protein S4p (S9e) @ SSU ribosomal protein S4p (S9e), zinc-independent</fullName>
    </submittedName>
</protein>
<feature type="non-terminal residue" evidence="2">
    <location>
        <position position="204"/>
    </location>
</feature>
<feature type="compositionally biased region" description="Basic residues" evidence="1">
    <location>
        <begin position="160"/>
        <end position="183"/>
    </location>
</feature>
<dbReference type="EMBL" id="CADCWA010000159">
    <property type="protein sequence ID" value="CAA9526561.1"/>
    <property type="molecule type" value="Genomic_DNA"/>
</dbReference>
<sequence length="204" mass="23085">VEAHQRQVQARPPHGRERLRASEEPGQPPRVRPRPARPAPQEQDVRLRHPAACQAKAQGLLRRRHRKAVQEDLLRGQPDEGRRFAEPDRPARAAARHDRLPRQVCAHDLGRAPAGQPRPRPRQRRQVQHRLAPGERRRSDRARPQGAGDGAGDGSAEPRRARHPRVCRCRRHRKGHLQPRPHAGRGALPRADGTKPGCRVLQPI</sequence>
<reference evidence="2" key="1">
    <citation type="submission" date="2020-02" db="EMBL/GenBank/DDBJ databases">
        <authorList>
            <person name="Meier V. D."/>
        </authorList>
    </citation>
    <scope>NUCLEOTIDE SEQUENCE</scope>
    <source>
        <strain evidence="2">AVDCRST_MAG31</strain>
    </source>
</reference>
<proteinExistence type="predicted"/>
<feature type="compositionally biased region" description="Basic residues" evidence="1">
    <location>
        <begin position="119"/>
        <end position="128"/>
    </location>
</feature>
<feature type="compositionally biased region" description="Basic and acidic residues" evidence="1">
    <location>
        <begin position="132"/>
        <end position="143"/>
    </location>
</feature>
<feature type="compositionally biased region" description="Basic and acidic residues" evidence="1">
    <location>
        <begin position="14"/>
        <end position="23"/>
    </location>
</feature>
<feature type="region of interest" description="Disordered" evidence="1">
    <location>
        <begin position="1"/>
        <end position="204"/>
    </location>
</feature>
<evidence type="ECO:0000256" key="1">
    <source>
        <dbReference type="SAM" id="MobiDB-lite"/>
    </source>
</evidence>
<name>A0A6J4TNP8_9SPHN</name>
<organism evidence="2">
    <name type="scientific">uncultured Sphingomonas sp</name>
    <dbReference type="NCBI Taxonomy" id="158754"/>
    <lineage>
        <taxon>Bacteria</taxon>
        <taxon>Pseudomonadati</taxon>
        <taxon>Pseudomonadota</taxon>
        <taxon>Alphaproteobacteria</taxon>
        <taxon>Sphingomonadales</taxon>
        <taxon>Sphingomonadaceae</taxon>
        <taxon>Sphingomonas</taxon>
        <taxon>environmental samples</taxon>
    </lineage>
</organism>
<keyword evidence="2" id="KW-0687">Ribonucleoprotein</keyword>
<dbReference type="GO" id="GO:0005840">
    <property type="term" value="C:ribosome"/>
    <property type="evidence" value="ECO:0007669"/>
    <property type="project" value="UniProtKB-KW"/>
</dbReference>
<feature type="compositionally biased region" description="Basic and acidic residues" evidence="1">
    <location>
        <begin position="68"/>
        <end position="101"/>
    </location>
</feature>
<gene>
    <name evidence="2" type="ORF">AVDCRST_MAG31-1983</name>
</gene>
<accession>A0A6J4TNP8</accession>
<feature type="non-terminal residue" evidence="2">
    <location>
        <position position="1"/>
    </location>
</feature>
<evidence type="ECO:0000313" key="2">
    <source>
        <dbReference type="EMBL" id="CAA9526561.1"/>
    </source>
</evidence>
<dbReference type="AlphaFoldDB" id="A0A6J4TNP8"/>